<dbReference type="EMBL" id="JACIDE010000043">
    <property type="protein sequence ID" value="MBB4075649.1"/>
    <property type="molecule type" value="Genomic_DNA"/>
</dbReference>
<evidence type="ECO:0000313" key="1">
    <source>
        <dbReference type="EMBL" id="MBB4075649.1"/>
    </source>
</evidence>
<sequence>MARLFSSSLSKGERYDTLPPTIMIAILNYSLFPHETDRFHTHIREDEEQFLWSHHLEFHVLDFSQFMVKWKKYRRDVKQSPEWPWLTMLSAVDSRTKKIDEEVVRELQGIPMTVTCRKGNRVPLWCDSANMTCVGRGVSITMMQPQVKEEEQRLLALLGS</sequence>
<comment type="caution">
    <text evidence="1">The sequence shown here is derived from an EMBL/GenBank/DDBJ whole genome shotgun (WGS) entry which is preliminary data.</text>
</comment>
<proteinExistence type="predicted"/>
<gene>
    <name evidence="1" type="ORF">GGR02_003503</name>
</gene>
<accession>A0A840E1J8</accession>
<evidence type="ECO:0000313" key="2">
    <source>
        <dbReference type="Proteomes" id="UP000559598"/>
    </source>
</evidence>
<dbReference type="RefSeq" id="WP_229706288.1">
    <property type="nucleotide sequence ID" value="NZ_BMNP01000052.1"/>
</dbReference>
<dbReference type="Proteomes" id="UP000559598">
    <property type="component" value="Unassembled WGS sequence"/>
</dbReference>
<keyword evidence="2" id="KW-1185">Reference proteome</keyword>
<reference evidence="1 2" key="1">
    <citation type="submission" date="2020-08" db="EMBL/GenBank/DDBJ databases">
        <title>Genomic Encyclopedia of Type Strains, Phase IV (KMG-IV): sequencing the most valuable type-strain genomes for metagenomic binning, comparative biology and taxonomic classification.</title>
        <authorList>
            <person name="Goeker M."/>
        </authorList>
    </citation>
    <scope>NUCLEOTIDE SEQUENCE [LARGE SCALE GENOMIC DNA]</scope>
    <source>
        <strain evidence="1 2">DSM 17075</strain>
    </source>
</reference>
<organism evidence="1 2">
    <name type="scientific">Anoxybacteroides voinovskiense</name>
    <dbReference type="NCBI Taxonomy" id="230470"/>
    <lineage>
        <taxon>Bacteria</taxon>
        <taxon>Bacillati</taxon>
        <taxon>Bacillota</taxon>
        <taxon>Bacilli</taxon>
        <taxon>Bacillales</taxon>
        <taxon>Anoxybacillaceae</taxon>
        <taxon>Anoxybacteroides</taxon>
    </lineage>
</organism>
<dbReference type="Pfam" id="PF12784">
    <property type="entry name" value="PDDEXK_2"/>
    <property type="match status" value="1"/>
</dbReference>
<protein>
    <submittedName>
        <fullName evidence="1">Uncharacterized protein</fullName>
    </submittedName>
</protein>
<name>A0A840E1J8_9BACL</name>
<dbReference type="AlphaFoldDB" id="A0A840E1J8"/>